<dbReference type="NCBIfam" id="NF002769">
    <property type="entry name" value="PRK02853.1"/>
    <property type="match status" value="1"/>
</dbReference>
<gene>
    <name evidence="1" type="ORF">EV184_12847</name>
</gene>
<name>A0A4R2B1Z9_9HYPH</name>
<sequence>MTATMFRLYDVSLCNSLNARNSHLEREQAIAVDDLLEYNTFVPVGHEGGPYCLRLALADASLALHVRTEQGAHVVRHNVSLTSFHRVFKDYFMICENYNRALTRPNARRIEAMDTRRRAVHDDASELLRERLAPKVTVDKNTARRLFTLIYALFVESPAASDSILVSRKIMAVQR</sequence>
<dbReference type="AlphaFoldDB" id="A0A4R2B1Z9"/>
<protein>
    <submittedName>
        <fullName evidence="1">Uncharacterized protein (UPF0262 family)</fullName>
    </submittedName>
</protein>
<dbReference type="InterPro" id="IPR008321">
    <property type="entry name" value="UCP032146"/>
</dbReference>
<evidence type="ECO:0000313" key="1">
    <source>
        <dbReference type="EMBL" id="TCN20366.1"/>
    </source>
</evidence>
<dbReference type="EMBL" id="SLVU01000028">
    <property type="protein sequence ID" value="TCN20366.1"/>
    <property type="molecule type" value="Genomic_DNA"/>
</dbReference>
<reference evidence="1 2" key="1">
    <citation type="submission" date="2019-03" db="EMBL/GenBank/DDBJ databases">
        <title>Genomic Encyclopedia of Type Strains, Phase IV (KMG-V): Genome sequencing to study the core and pangenomes of soil and plant-associated prokaryotes.</title>
        <authorList>
            <person name="Whitman W."/>
        </authorList>
    </citation>
    <scope>NUCLEOTIDE SEQUENCE [LARGE SCALE GENOMIC DNA]</scope>
    <source>
        <strain evidence="1 2">23C40</strain>
    </source>
</reference>
<proteinExistence type="predicted"/>
<evidence type="ECO:0000313" key="2">
    <source>
        <dbReference type="Proteomes" id="UP000295043"/>
    </source>
</evidence>
<dbReference type="Pfam" id="PF06793">
    <property type="entry name" value="UPF0262"/>
    <property type="match status" value="1"/>
</dbReference>
<comment type="caution">
    <text evidence="1">The sequence shown here is derived from an EMBL/GenBank/DDBJ whole genome shotgun (WGS) entry which is preliminary data.</text>
</comment>
<dbReference type="RefSeq" id="WP_132080881.1">
    <property type="nucleotide sequence ID" value="NZ_SLVU01000028.1"/>
</dbReference>
<accession>A0A4R2B1Z9</accession>
<organism evidence="1 2">
    <name type="scientific">Sinorhizobium americanum</name>
    <dbReference type="NCBI Taxonomy" id="194963"/>
    <lineage>
        <taxon>Bacteria</taxon>
        <taxon>Pseudomonadati</taxon>
        <taxon>Pseudomonadota</taxon>
        <taxon>Alphaproteobacteria</taxon>
        <taxon>Hyphomicrobiales</taxon>
        <taxon>Rhizobiaceae</taxon>
        <taxon>Sinorhizobium/Ensifer group</taxon>
        <taxon>Sinorhizobium</taxon>
    </lineage>
</organism>
<dbReference type="Proteomes" id="UP000295043">
    <property type="component" value="Unassembled WGS sequence"/>
</dbReference>